<proteinExistence type="predicted"/>
<feature type="transmembrane region" description="Helical" evidence="1">
    <location>
        <begin position="339"/>
        <end position="357"/>
    </location>
</feature>
<evidence type="ECO:0000256" key="1">
    <source>
        <dbReference type="SAM" id="Phobius"/>
    </source>
</evidence>
<keyword evidence="1" id="KW-0472">Membrane</keyword>
<feature type="transmembrane region" description="Helical" evidence="1">
    <location>
        <begin position="20"/>
        <end position="40"/>
    </location>
</feature>
<organism evidence="2">
    <name type="scientific">hydrothermal vent metagenome</name>
    <dbReference type="NCBI Taxonomy" id="652676"/>
    <lineage>
        <taxon>unclassified sequences</taxon>
        <taxon>metagenomes</taxon>
        <taxon>ecological metagenomes</taxon>
    </lineage>
</organism>
<dbReference type="AlphaFoldDB" id="A0A1W1BZ14"/>
<feature type="transmembrane region" description="Helical" evidence="1">
    <location>
        <begin position="289"/>
        <end position="307"/>
    </location>
</feature>
<keyword evidence="1" id="KW-1133">Transmembrane helix</keyword>
<feature type="transmembrane region" description="Helical" evidence="1">
    <location>
        <begin position="262"/>
        <end position="283"/>
    </location>
</feature>
<feature type="transmembrane region" description="Helical" evidence="1">
    <location>
        <begin position="86"/>
        <end position="106"/>
    </location>
</feature>
<sequence length="505" mass="59269">MDKIITFLGLKDGNDKINRLFTVFLLLSTFLFFSMVYDMLQIHIYRHDSLYYMADSDTYYRFKVATEGRWINYIFFNILTRLSGELLSLFIVCSFGYFIFTALCQWSKNHYYSLMVSLFFIQFPPIYNAILWPATSAPALAVLFLAVFLQKKLNLFLYFVLFGILFFGTISNYYYLLPLLFLRYFLDHSSQQNVVFFVYKLIPAWAAGFVSGYVVAQVIVYMDFGHFITIAGWRAPHYIHSFHDLVENIQHSVHFLKEHIKLVFSHYWFIILFLFSFAVSITGRRNDRLFLPLALFFLILIVHYAVIVPVGIYMAPRTAISTWIGLFGMSFFIPSVKKWQIYVLVPVIVLFTFTLYLDNHHNLLWYRTITNTYYDRLLSESPNSPAQYKGIILYASDADIKKRNQLISKIHHISEGNTLENLDAFGRWVPVAREAGFKTAMNCNGEKGRNVLWHPRENTTYICKRVSKMVLAAKNMPNNDLSFYHMIGEYDGKLIIAFNKHWDHR</sequence>
<accession>A0A1W1BZ14</accession>
<gene>
    <name evidence="2" type="ORF">MNB_SV-10-994</name>
</gene>
<name>A0A1W1BZ14_9ZZZZ</name>
<feature type="transmembrane region" description="Helical" evidence="1">
    <location>
        <begin position="196"/>
        <end position="216"/>
    </location>
</feature>
<reference evidence="2" key="1">
    <citation type="submission" date="2016-10" db="EMBL/GenBank/DDBJ databases">
        <authorList>
            <person name="de Groot N.N."/>
        </authorList>
    </citation>
    <scope>NUCLEOTIDE SEQUENCE</scope>
</reference>
<dbReference type="EMBL" id="FPHL01000017">
    <property type="protein sequence ID" value="SFV58734.1"/>
    <property type="molecule type" value="Genomic_DNA"/>
</dbReference>
<keyword evidence="1" id="KW-0812">Transmembrane</keyword>
<evidence type="ECO:0000313" key="2">
    <source>
        <dbReference type="EMBL" id="SFV58734.1"/>
    </source>
</evidence>
<protein>
    <submittedName>
        <fullName evidence="2">Membrane protein, GtrA family</fullName>
    </submittedName>
</protein>
<feature type="transmembrane region" description="Helical" evidence="1">
    <location>
        <begin position="155"/>
        <end position="176"/>
    </location>
</feature>